<evidence type="ECO:0000313" key="2">
    <source>
        <dbReference type="Proteomes" id="UP000494206"/>
    </source>
</evidence>
<dbReference type="AlphaFoldDB" id="A0A8S1EBK3"/>
<accession>A0A8S1EBK3</accession>
<organism evidence="1 2">
    <name type="scientific">Caenorhabditis bovis</name>
    <dbReference type="NCBI Taxonomy" id="2654633"/>
    <lineage>
        <taxon>Eukaryota</taxon>
        <taxon>Metazoa</taxon>
        <taxon>Ecdysozoa</taxon>
        <taxon>Nematoda</taxon>
        <taxon>Chromadorea</taxon>
        <taxon>Rhabditida</taxon>
        <taxon>Rhabditina</taxon>
        <taxon>Rhabditomorpha</taxon>
        <taxon>Rhabditoidea</taxon>
        <taxon>Rhabditidae</taxon>
        <taxon>Peloderinae</taxon>
        <taxon>Caenorhabditis</taxon>
    </lineage>
</organism>
<reference evidence="1 2" key="1">
    <citation type="submission" date="2020-04" db="EMBL/GenBank/DDBJ databases">
        <authorList>
            <person name="Laetsch R D."/>
            <person name="Stevens L."/>
            <person name="Kumar S."/>
            <person name="Blaxter L. M."/>
        </authorList>
    </citation>
    <scope>NUCLEOTIDE SEQUENCE [LARGE SCALE GENOMIC DNA]</scope>
</reference>
<evidence type="ECO:0000313" key="1">
    <source>
        <dbReference type="EMBL" id="CAB3399278.1"/>
    </source>
</evidence>
<dbReference type="EMBL" id="CADEPM010000002">
    <property type="protein sequence ID" value="CAB3399278.1"/>
    <property type="molecule type" value="Genomic_DNA"/>
</dbReference>
<protein>
    <submittedName>
        <fullName evidence="1">Uncharacterized protein</fullName>
    </submittedName>
</protein>
<sequence>MFLKDVRSVLNNSFVYLVFTCFVSPCGPFEFYRSAIAVVPVRSPHIRAKRQWGGFGGCCVTTMVCCNMPMPMPMPIPIPPPMPVPVPAPVPVPQPVPMPMPMPVPVPVPVSTNCCSCCMPVCMSVCIRSGCGGGGGYVSGGCYGSSCGGGGNVCGGFGGYYGRKKRETILRRNAPAVYRKQIPMVVRD</sequence>
<keyword evidence="2" id="KW-1185">Reference proteome</keyword>
<gene>
    <name evidence="1" type="ORF">CBOVIS_LOCUS2430</name>
</gene>
<dbReference type="PANTHER" id="PTHR47771:SF14">
    <property type="entry name" value="RH73259P"/>
    <property type="match status" value="1"/>
</dbReference>
<name>A0A8S1EBK3_9PELO</name>
<proteinExistence type="predicted"/>
<dbReference type="PANTHER" id="PTHR47771">
    <property type="entry name" value="LD27203P-RELATED"/>
    <property type="match status" value="1"/>
</dbReference>
<dbReference type="Proteomes" id="UP000494206">
    <property type="component" value="Unassembled WGS sequence"/>
</dbReference>
<comment type="caution">
    <text evidence="1">The sequence shown here is derived from an EMBL/GenBank/DDBJ whole genome shotgun (WGS) entry which is preliminary data.</text>
</comment>